<evidence type="ECO:0000256" key="2">
    <source>
        <dbReference type="SAM" id="MobiDB-lite"/>
    </source>
</evidence>
<gene>
    <name evidence="4" type="ORF">ACHAW5_011139</name>
</gene>
<evidence type="ECO:0000313" key="4">
    <source>
        <dbReference type="EMBL" id="KAL3804219.1"/>
    </source>
</evidence>
<keyword evidence="5" id="KW-1185">Reference proteome</keyword>
<dbReference type="EMBL" id="JALLAZ020000094">
    <property type="protein sequence ID" value="KAL3804219.1"/>
    <property type="molecule type" value="Genomic_DNA"/>
</dbReference>
<evidence type="ECO:0000256" key="1">
    <source>
        <dbReference type="ARBA" id="ARBA00023054"/>
    </source>
</evidence>
<comment type="caution">
    <text evidence="4">The sequence shown here is derived from an EMBL/GenBank/DDBJ whole genome shotgun (WGS) entry which is preliminary data.</text>
</comment>
<keyword evidence="1" id="KW-0175">Coiled coil</keyword>
<accession>A0ABD3QV14</accession>
<feature type="compositionally biased region" description="Basic and acidic residues" evidence="2">
    <location>
        <begin position="1"/>
        <end position="10"/>
    </location>
</feature>
<evidence type="ECO:0000259" key="3">
    <source>
        <dbReference type="Pfam" id="PF13868"/>
    </source>
</evidence>
<evidence type="ECO:0000313" key="5">
    <source>
        <dbReference type="Proteomes" id="UP001530315"/>
    </source>
</evidence>
<feature type="compositionally biased region" description="Polar residues" evidence="2">
    <location>
        <begin position="14"/>
        <end position="24"/>
    </location>
</feature>
<feature type="region of interest" description="Disordered" evidence="2">
    <location>
        <begin position="57"/>
        <end position="85"/>
    </location>
</feature>
<feature type="domain" description="Trichohyalin-plectin-homology" evidence="3">
    <location>
        <begin position="95"/>
        <end position="431"/>
    </location>
</feature>
<reference evidence="4 5" key="1">
    <citation type="submission" date="2024-10" db="EMBL/GenBank/DDBJ databases">
        <title>Updated reference genomes for cyclostephanoid diatoms.</title>
        <authorList>
            <person name="Roberts W.R."/>
            <person name="Alverson A.J."/>
        </authorList>
    </citation>
    <scope>NUCLEOTIDE SEQUENCE [LARGE SCALE GENOMIC DNA]</scope>
    <source>
        <strain evidence="4 5">AJA276-08</strain>
    </source>
</reference>
<dbReference type="Pfam" id="PF13868">
    <property type="entry name" value="TPH"/>
    <property type="match status" value="1"/>
</dbReference>
<dbReference type="PANTHER" id="PTHR28663:SF1">
    <property type="entry name" value="CILIA- AND FLAGELLA- ASSOCIATED PROTEIN 210"/>
    <property type="match status" value="1"/>
</dbReference>
<dbReference type="AlphaFoldDB" id="A0ABD3QV14"/>
<proteinExistence type="predicted"/>
<organism evidence="4 5">
    <name type="scientific">Stephanodiscus triporus</name>
    <dbReference type="NCBI Taxonomy" id="2934178"/>
    <lineage>
        <taxon>Eukaryota</taxon>
        <taxon>Sar</taxon>
        <taxon>Stramenopiles</taxon>
        <taxon>Ochrophyta</taxon>
        <taxon>Bacillariophyta</taxon>
        <taxon>Coscinodiscophyceae</taxon>
        <taxon>Thalassiosirophycidae</taxon>
        <taxon>Stephanodiscales</taxon>
        <taxon>Stephanodiscaceae</taxon>
        <taxon>Stephanodiscus</taxon>
    </lineage>
</organism>
<feature type="region of interest" description="Disordered" evidence="2">
    <location>
        <begin position="1"/>
        <end position="25"/>
    </location>
</feature>
<dbReference type="InterPro" id="IPR039986">
    <property type="entry name" value="CFAP210"/>
</dbReference>
<dbReference type="PANTHER" id="PTHR28663">
    <property type="entry name" value="COILED-COIL DOMAIN-CONTAINING PROTEIN 173"/>
    <property type="match status" value="1"/>
</dbReference>
<protein>
    <recommendedName>
        <fullName evidence="3">Trichohyalin-plectin-homology domain-containing protein</fullName>
    </recommendedName>
</protein>
<feature type="region of interest" description="Disordered" evidence="2">
    <location>
        <begin position="151"/>
        <end position="193"/>
    </location>
</feature>
<dbReference type="Proteomes" id="UP001530315">
    <property type="component" value="Unassembled WGS sequence"/>
</dbReference>
<sequence>MEISRKELDRIASSVGSQSNTESCDITRKERLKQLSDSRVAEWNDTLAAKSKARLEWKKDKTRQEEEQRRLQDAEDAERRQISRKDALENAEKLLREQTEKVRQFRQQQMLVETLDTRDGQLKEQEDKRKKETAMEELWHKAVMDDIQKAEKTSKQEMDKDKQRSMELAMDLRRQRDEREERIREQQRRKQEEEGRIIQKIAVDDLSAEKAEMELKIERMIKAKESMEKNKLLLKQRQEEISRQEVEETKKCEEEVAKRNKISLARADLEKKHFEQINATRKMLSDKASEELKKMAKKECEIFDRDVKLRSEKEKEMIATRNKKLEQDRIDVEESRQQQLRSKVQDAEAEKKLGDLYAEELARKATAQQESEHQKQLEKRKQNIGLRKIQLDQIRENERRVAIEKANALKEEQQVFHELKKEEDIFKDFVTKEIENFKVQGKRTILLEKTLQS</sequence>
<name>A0ABD3QV14_9STRA</name>
<dbReference type="InterPro" id="IPR043597">
    <property type="entry name" value="TPH_dom"/>
</dbReference>